<evidence type="ECO:0000313" key="2">
    <source>
        <dbReference type="Proteomes" id="UP000662185"/>
    </source>
</evidence>
<reference evidence="2" key="1">
    <citation type="journal article" date="2020" name="ISME J.">
        <title>Comparative genomics reveals insights into cyanobacterial evolution and habitat adaptation.</title>
        <authorList>
            <person name="Chen M.Y."/>
            <person name="Teng W.K."/>
            <person name="Zhao L."/>
            <person name="Hu C.X."/>
            <person name="Zhou Y.K."/>
            <person name="Han B.P."/>
            <person name="Song L.R."/>
            <person name="Shu W.S."/>
        </authorList>
    </citation>
    <scope>NUCLEOTIDE SEQUENCE [LARGE SCALE GENOMIC DNA]</scope>
    <source>
        <strain evidence="2">FACHB-251</strain>
    </source>
</reference>
<accession>A0A926WM58</accession>
<gene>
    <name evidence="1" type="ORF">H6G06_23130</name>
</gene>
<sequence length="84" mass="9648">MNKDNLEIEDDLRPEYDLKSLRVRKLGAERKSFGEVTVKLEADVAEMFPNAEAVNEALRFLMRVMKENQFSSANQANISLNQTE</sequence>
<keyword evidence="2" id="KW-1185">Reference proteome</keyword>
<dbReference type="Proteomes" id="UP000662185">
    <property type="component" value="Unassembled WGS sequence"/>
</dbReference>
<dbReference type="AlphaFoldDB" id="A0A926WM58"/>
<dbReference type="EMBL" id="JACJQU010000021">
    <property type="protein sequence ID" value="MBD2296294.1"/>
    <property type="molecule type" value="Genomic_DNA"/>
</dbReference>
<organism evidence="1 2">
    <name type="scientific">Anabaena sphaerica FACHB-251</name>
    <dbReference type="NCBI Taxonomy" id="2692883"/>
    <lineage>
        <taxon>Bacteria</taxon>
        <taxon>Bacillati</taxon>
        <taxon>Cyanobacteriota</taxon>
        <taxon>Cyanophyceae</taxon>
        <taxon>Nostocales</taxon>
        <taxon>Nostocaceae</taxon>
        <taxon>Anabaena</taxon>
    </lineage>
</organism>
<evidence type="ECO:0000313" key="1">
    <source>
        <dbReference type="EMBL" id="MBD2296294.1"/>
    </source>
</evidence>
<proteinExistence type="predicted"/>
<name>A0A926WM58_9NOST</name>
<protein>
    <submittedName>
        <fullName evidence="1">Uncharacterized protein</fullName>
    </submittedName>
</protein>
<comment type="caution">
    <text evidence="1">The sequence shown here is derived from an EMBL/GenBank/DDBJ whole genome shotgun (WGS) entry which is preliminary data.</text>
</comment>
<dbReference type="RefSeq" id="WP_190564417.1">
    <property type="nucleotide sequence ID" value="NZ_JACJQU010000021.1"/>
</dbReference>